<gene>
    <name evidence="1" type="ORF">GXW80_20775</name>
</gene>
<evidence type="ECO:0000313" key="1">
    <source>
        <dbReference type="EMBL" id="NEV13427.1"/>
    </source>
</evidence>
<comment type="caution">
    <text evidence="1">The sequence shown here is derived from an EMBL/GenBank/DDBJ whole genome shotgun (WGS) entry which is preliminary data.</text>
</comment>
<protein>
    <submittedName>
        <fullName evidence="1">Uncharacterized protein</fullName>
    </submittedName>
</protein>
<organism evidence="1 2">
    <name type="scientific">Rhizobium tropici</name>
    <dbReference type="NCBI Taxonomy" id="398"/>
    <lineage>
        <taxon>Bacteria</taxon>
        <taxon>Pseudomonadati</taxon>
        <taxon>Pseudomonadota</taxon>
        <taxon>Alphaproteobacteria</taxon>
        <taxon>Hyphomicrobiales</taxon>
        <taxon>Rhizobiaceae</taxon>
        <taxon>Rhizobium/Agrobacterium group</taxon>
        <taxon>Rhizobium</taxon>
    </lineage>
</organism>
<accession>A0A6P1C9K8</accession>
<sequence length="99" mass="11282">MGKDGKATYVANAQNHVRCETCDIEDTNRHVNRLPAGWRRTSFWEYVIPTIRLSAYVWTDLQAGQRLIDRRHHICSQGSLCQGTGVFLDLSNCTEAGNW</sequence>
<dbReference type="AlphaFoldDB" id="A0A6P1C9K8"/>
<name>A0A6P1C9K8_RHITR</name>
<dbReference type="EMBL" id="JAADZA010000026">
    <property type="protein sequence ID" value="NEV13427.1"/>
    <property type="molecule type" value="Genomic_DNA"/>
</dbReference>
<evidence type="ECO:0000313" key="2">
    <source>
        <dbReference type="Proteomes" id="UP000471190"/>
    </source>
</evidence>
<dbReference type="Proteomes" id="UP000471190">
    <property type="component" value="Unassembled WGS sequence"/>
</dbReference>
<proteinExistence type="predicted"/>
<reference evidence="1 2" key="1">
    <citation type="submission" date="2020-02" db="EMBL/GenBank/DDBJ databases">
        <title>Draft genome sequence of Rhizobium tropici.</title>
        <authorList>
            <person name="Khayi S."/>
            <person name="Jemo M."/>
        </authorList>
    </citation>
    <scope>NUCLEOTIDE SEQUENCE [LARGE SCALE GENOMIC DNA]</scope>
    <source>
        <strain evidence="1 2">A12</strain>
    </source>
</reference>